<feature type="compositionally biased region" description="Polar residues" evidence="2">
    <location>
        <begin position="187"/>
        <end position="203"/>
    </location>
</feature>
<dbReference type="AlphaFoldDB" id="A0AAV0RG38"/>
<feature type="compositionally biased region" description="Basic and acidic residues" evidence="2">
    <location>
        <begin position="309"/>
        <end position="325"/>
    </location>
</feature>
<evidence type="ECO:0000313" key="5">
    <source>
        <dbReference type="Proteomes" id="UP001154282"/>
    </source>
</evidence>
<keyword evidence="1" id="KW-0863">Zinc-finger</keyword>
<dbReference type="PROSITE" id="PS50158">
    <property type="entry name" value="ZF_CCHC"/>
    <property type="match status" value="1"/>
</dbReference>
<dbReference type="EMBL" id="CAMGYJ010000010">
    <property type="protein sequence ID" value="CAI0555433.1"/>
    <property type="molecule type" value="Genomic_DNA"/>
</dbReference>
<feature type="region of interest" description="Disordered" evidence="2">
    <location>
        <begin position="137"/>
        <end position="358"/>
    </location>
</feature>
<dbReference type="InterPro" id="IPR001878">
    <property type="entry name" value="Znf_CCHC"/>
</dbReference>
<dbReference type="InterPro" id="IPR036875">
    <property type="entry name" value="Znf_CCHC_sf"/>
</dbReference>
<evidence type="ECO:0000256" key="2">
    <source>
        <dbReference type="SAM" id="MobiDB-lite"/>
    </source>
</evidence>
<dbReference type="PANTHER" id="PTHR31286">
    <property type="entry name" value="GLYCINE-RICH CELL WALL STRUCTURAL PROTEIN 1.8-LIKE"/>
    <property type="match status" value="1"/>
</dbReference>
<gene>
    <name evidence="4" type="ORF">LITE_LOCUS47602</name>
</gene>
<feature type="compositionally biased region" description="Pro residues" evidence="2">
    <location>
        <begin position="233"/>
        <end position="244"/>
    </location>
</feature>
<sequence length="408" mass="44159">MIVWLQLPGLPIHFYHKEVLISIGNLVGRTIKLDYHTLNQQRAKFARLAVEIDLEKPLVPRIHLDGEWQKIEYENLPEVCFECGKVGHSSVSCPQIRSVSQTGALTVAGLLGADSSDATTVEEPSASFGPWMIVTKKSRRNIRDQNRKGKEDSEEGKLIQGNGSKNGRMNSAKKEGGDGVGRLSHIPQASQRTNTAESKNVTVGRTKDEIRKGKEKIGMTSPTAAKGLLGPGPSLPNGPGPKPLSSPTEASSSHACREVSTTHGPVHQTNGPIQPELAVPIQSLIGPNGTEMQIISAQQPCFKPLSETSPKRPDLGRKQKQEKSSKSRSRKFSPVKQNPLKPLQIWSPMKEKKSKTKSRLATLTLEEINDWTKGGKEAASMDLKKVALPGATALGATVSENQAAPPPT</sequence>
<reference evidence="4" key="1">
    <citation type="submission" date="2022-08" db="EMBL/GenBank/DDBJ databases">
        <authorList>
            <person name="Gutierrez-Valencia J."/>
        </authorList>
    </citation>
    <scope>NUCLEOTIDE SEQUENCE</scope>
</reference>
<dbReference type="GO" id="GO:0003676">
    <property type="term" value="F:nucleic acid binding"/>
    <property type="evidence" value="ECO:0007669"/>
    <property type="project" value="InterPro"/>
</dbReference>
<feature type="domain" description="CCHC-type" evidence="3">
    <location>
        <begin position="80"/>
        <end position="95"/>
    </location>
</feature>
<dbReference type="InterPro" id="IPR040256">
    <property type="entry name" value="At4g02000-like"/>
</dbReference>
<feature type="compositionally biased region" description="Basic and acidic residues" evidence="2">
    <location>
        <begin position="141"/>
        <end position="157"/>
    </location>
</feature>
<keyword evidence="1" id="KW-0479">Metal-binding</keyword>
<proteinExistence type="predicted"/>
<evidence type="ECO:0000259" key="3">
    <source>
        <dbReference type="PROSITE" id="PS50158"/>
    </source>
</evidence>
<feature type="compositionally biased region" description="Polar residues" evidence="2">
    <location>
        <begin position="248"/>
        <end position="272"/>
    </location>
</feature>
<dbReference type="PANTHER" id="PTHR31286:SF99">
    <property type="entry name" value="DUF4283 DOMAIN-CONTAINING PROTEIN"/>
    <property type="match status" value="1"/>
</dbReference>
<comment type="caution">
    <text evidence="4">The sequence shown here is derived from an EMBL/GenBank/DDBJ whole genome shotgun (WGS) entry which is preliminary data.</text>
</comment>
<organism evidence="4 5">
    <name type="scientific">Linum tenue</name>
    <dbReference type="NCBI Taxonomy" id="586396"/>
    <lineage>
        <taxon>Eukaryota</taxon>
        <taxon>Viridiplantae</taxon>
        <taxon>Streptophyta</taxon>
        <taxon>Embryophyta</taxon>
        <taxon>Tracheophyta</taxon>
        <taxon>Spermatophyta</taxon>
        <taxon>Magnoliopsida</taxon>
        <taxon>eudicotyledons</taxon>
        <taxon>Gunneridae</taxon>
        <taxon>Pentapetalae</taxon>
        <taxon>rosids</taxon>
        <taxon>fabids</taxon>
        <taxon>Malpighiales</taxon>
        <taxon>Linaceae</taxon>
        <taxon>Linum</taxon>
    </lineage>
</organism>
<dbReference type="GO" id="GO:0008270">
    <property type="term" value="F:zinc ion binding"/>
    <property type="evidence" value="ECO:0007669"/>
    <property type="project" value="UniProtKB-KW"/>
</dbReference>
<keyword evidence="1" id="KW-0862">Zinc</keyword>
<dbReference type="SUPFAM" id="SSF57756">
    <property type="entry name" value="Retrovirus zinc finger-like domains"/>
    <property type="match status" value="1"/>
</dbReference>
<keyword evidence="5" id="KW-1185">Reference proteome</keyword>
<feature type="compositionally biased region" description="Basic and acidic residues" evidence="2">
    <location>
        <begin position="205"/>
        <end position="217"/>
    </location>
</feature>
<protein>
    <recommendedName>
        <fullName evidence="3">CCHC-type domain-containing protein</fullName>
    </recommendedName>
</protein>
<name>A0AAV0RG38_9ROSI</name>
<accession>A0AAV0RG38</accession>
<feature type="compositionally biased region" description="Polar residues" evidence="2">
    <location>
        <begin position="290"/>
        <end position="299"/>
    </location>
</feature>
<dbReference type="SMART" id="SM00343">
    <property type="entry name" value="ZnF_C2HC"/>
    <property type="match status" value="1"/>
</dbReference>
<evidence type="ECO:0000256" key="1">
    <source>
        <dbReference type="PROSITE-ProRule" id="PRU00047"/>
    </source>
</evidence>
<dbReference type="Proteomes" id="UP001154282">
    <property type="component" value="Unassembled WGS sequence"/>
</dbReference>
<evidence type="ECO:0000313" key="4">
    <source>
        <dbReference type="EMBL" id="CAI0555433.1"/>
    </source>
</evidence>